<dbReference type="AlphaFoldDB" id="A0AAV5ITB3"/>
<proteinExistence type="predicted"/>
<evidence type="ECO:0000313" key="2">
    <source>
        <dbReference type="Proteomes" id="UP001054252"/>
    </source>
</evidence>
<accession>A0AAV5ITB3</accession>
<dbReference type="EMBL" id="BPVZ01000017">
    <property type="protein sequence ID" value="GKV01498.1"/>
    <property type="molecule type" value="Genomic_DNA"/>
</dbReference>
<comment type="caution">
    <text evidence="1">The sequence shown here is derived from an EMBL/GenBank/DDBJ whole genome shotgun (WGS) entry which is preliminary data.</text>
</comment>
<reference evidence="1 2" key="1">
    <citation type="journal article" date="2021" name="Commun. Biol.">
        <title>The genome of Shorea leprosula (Dipterocarpaceae) highlights the ecological relevance of drought in aseasonal tropical rainforests.</title>
        <authorList>
            <person name="Ng K.K.S."/>
            <person name="Kobayashi M.J."/>
            <person name="Fawcett J.A."/>
            <person name="Hatakeyama M."/>
            <person name="Paape T."/>
            <person name="Ng C.H."/>
            <person name="Ang C.C."/>
            <person name="Tnah L.H."/>
            <person name="Lee C.T."/>
            <person name="Nishiyama T."/>
            <person name="Sese J."/>
            <person name="O'Brien M.J."/>
            <person name="Copetti D."/>
            <person name="Mohd Noor M.I."/>
            <person name="Ong R.C."/>
            <person name="Putra M."/>
            <person name="Sireger I.Z."/>
            <person name="Indrioko S."/>
            <person name="Kosugi Y."/>
            <person name="Izuno A."/>
            <person name="Isagi Y."/>
            <person name="Lee S.L."/>
            <person name="Shimizu K.K."/>
        </authorList>
    </citation>
    <scope>NUCLEOTIDE SEQUENCE [LARGE SCALE GENOMIC DNA]</scope>
    <source>
        <strain evidence="1">214</strain>
    </source>
</reference>
<organism evidence="1 2">
    <name type="scientific">Rubroshorea leprosula</name>
    <dbReference type="NCBI Taxonomy" id="152421"/>
    <lineage>
        <taxon>Eukaryota</taxon>
        <taxon>Viridiplantae</taxon>
        <taxon>Streptophyta</taxon>
        <taxon>Embryophyta</taxon>
        <taxon>Tracheophyta</taxon>
        <taxon>Spermatophyta</taxon>
        <taxon>Magnoliopsida</taxon>
        <taxon>eudicotyledons</taxon>
        <taxon>Gunneridae</taxon>
        <taxon>Pentapetalae</taxon>
        <taxon>rosids</taxon>
        <taxon>malvids</taxon>
        <taxon>Malvales</taxon>
        <taxon>Dipterocarpaceae</taxon>
        <taxon>Rubroshorea</taxon>
    </lineage>
</organism>
<name>A0AAV5ITB3_9ROSI</name>
<dbReference type="Proteomes" id="UP001054252">
    <property type="component" value="Unassembled WGS sequence"/>
</dbReference>
<sequence length="84" mass="10057">MGLPEYNHRALTMLQNHKENIDLDEVRVIHYCTPELKPWRFTPTGVNVDIELVKKLKDKWLCIFHDESLKPNKKQKPMEMKIEI</sequence>
<evidence type="ECO:0000313" key="1">
    <source>
        <dbReference type="EMBL" id="GKV01498.1"/>
    </source>
</evidence>
<keyword evidence="2" id="KW-1185">Reference proteome</keyword>
<protein>
    <submittedName>
        <fullName evidence="1">Uncharacterized protein</fullName>
    </submittedName>
</protein>
<gene>
    <name evidence="1" type="ORF">SLEP1_g14048</name>
</gene>